<keyword evidence="3" id="KW-1185">Reference proteome</keyword>
<dbReference type="Pfam" id="PF01978">
    <property type="entry name" value="TrmB"/>
    <property type="match status" value="1"/>
</dbReference>
<evidence type="ECO:0000313" key="2">
    <source>
        <dbReference type="EMBL" id="MBR7829339.1"/>
    </source>
</evidence>
<feature type="domain" description="HTH luxR-type" evidence="1">
    <location>
        <begin position="253"/>
        <end position="318"/>
    </location>
</feature>
<dbReference type="Proteomes" id="UP000676325">
    <property type="component" value="Unassembled WGS sequence"/>
</dbReference>
<comment type="caution">
    <text evidence="2">The sequence shown here is derived from an EMBL/GenBank/DDBJ whole genome shotgun (WGS) entry which is preliminary data.</text>
</comment>
<name>A0A941EKN4_9ACTN</name>
<dbReference type="InterPro" id="IPR002831">
    <property type="entry name" value="Tscrpt_reg_TrmB_N"/>
</dbReference>
<dbReference type="AlphaFoldDB" id="A0A941EKN4"/>
<dbReference type="RefSeq" id="WP_212520474.1">
    <property type="nucleotide sequence ID" value="NZ_JAGSOH010000082.1"/>
</dbReference>
<dbReference type="PROSITE" id="PS50043">
    <property type="entry name" value="HTH_LUXR_2"/>
    <property type="match status" value="1"/>
</dbReference>
<dbReference type="SUPFAM" id="SSF46894">
    <property type="entry name" value="C-terminal effector domain of the bipartite response regulators"/>
    <property type="match status" value="1"/>
</dbReference>
<reference evidence="2" key="1">
    <citation type="submission" date="2021-04" db="EMBL/GenBank/DDBJ databases">
        <title>Genome based classification of Actinospica acidithermotolerans sp. nov., an actinobacterium isolated from an Indonesian hot spring.</title>
        <authorList>
            <person name="Kusuma A.B."/>
            <person name="Putra K.E."/>
            <person name="Nafisah S."/>
            <person name="Loh J."/>
            <person name="Nouioui I."/>
            <person name="Goodfellow M."/>
        </authorList>
    </citation>
    <scope>NUCLEOTIDE SEQUENCE</scope>
    <source>
        <strain evidence="2">MGRD01-02</strain>
    </source>
</reference>
<dbReference type="InterPro" id="IPR000792">
    <property type="entry name" value="Tscrpt_reg_LuxR_C"/>
</dbReference>
<dbReference type="InterPro" id="IPR051797">
    <property type="entry name" value="TrmB-like"/>
</dbReference>
<dbReference type="InterPro" id="IPR036388">
    <property type="entry name" value="WH-like_DNA-bd_sf"/>
</dbReference>
<organism evidence="2 3">
    <name type="scientific">Actinospica acidithermotolerans</name>
    <dbReference type="NCBI Taxonomy" id="2828514"/>
    <lineage>
        <taxon>Bacteria</taxon>
        <taxon>Bacillati</taxon>
        <taxon>Actinomycetota</taxon>
        <taxon>Actinomycetes</taxon>
        <taxon>Catenulisporales</taxon>
        <taxon>Actinospicaceae</taxon>
        <taxon>Actinospica</taxon>
    </lineage>
</organism>
<dbReference type="SMART" id="SM00421">
    <property type="entry name" value="HTH_LUXR"/>
    <property type="match status" value="1"/>
</dbReference>
<proteinExistence type="predicted"/>
<accession>A0A941EKN4</accession>
<dbReference type="InterPro" id="IPR016032">
    <property type="entry name" value="Sig_transdc_resp-reg_C-effctor"/>
</dbReference>
<dbReference type="GO" id="GO:0006355">
    <property type="term" value="P:regulation of DNA-templated transcription"/>
    <property type="evidence" value="ECO:0007669"/>
    <property type="project" value="InterPro"/>
</dbReference>
<dbReference type="GO" id="GO:0003677">
    <property type="term" value="F:DNA binding"/>
    <property type="evidence" value="ECO:0007669"/>
    <property type="project" value="InterPro"/>
</dbReference>
<evidence type="ECO:0000313" key="3">
    <source>
        <dbReference type="Proteomes" id="UP000676325"/>
    </source>
</evidence>
<dbReference type="PANTHER" id="PTHR34293:SF1">
    <property type="entry name" value="HTH-TYPE TRANSCRIPTIONAL REGULATOR TRMBL2"/>
    <property type="match status" value="1"/>
</dbReference>
<dbReference type="PANTHER" id="PTHR34293">
    <property type="entry name" value="HTH-TYPE TRANSCRIPTIONAL REGULATOR TRMBL2"/>
    <property type="match status" value="1"/>
</dbReference>
<evidence type="ECO:0000259" key="1">
    <source>
        <dbReference type="PROSITE" id="PS50043"/>
    </source>
</evidence>
<gene>
    <name evidence="2" type="ORF">KDK95_23740</name>
</gene>
<dbReference type="EMBL" id="JAGSOH010000082">
    <property type="protein sequence ID" value="MBR7829339.1"/>
    <property type="molecule type" value="Genomic_DNA"/>
</dbReference>
<protein>
    <recommendedName>
        <fullName evidence="1">HTH luxR-type domain-containing protein</fullName>
    </recommendedName>
</protein>
<sequence length="320" mass="34449">MLEAVGLSAREISVYQALLVRPGADAARIAADCGLLEAEVGTLLLRLAQDGLVVQSGSRYEAAAPDVALGELIGRQEQRLSAARLEMQRLTQMFRDAGVPGDTGAVEVVSGASAVSARVNRVYEAARGEVRAFDRPPYVQRLGENLALQQRRHREGVSIRTIYSRDALAVPGRFKDDIELSCASGEQARVRPSLPTKLIMADEAMAVVPTAMGEAFAEAAYVIRSSALLAVLSALFEHEWSKAVPLVTAPRQSAERLDRPDEKTRALLGLLASGLTDEAIARALGWSARTTQRRIAALHKELGVSTRFQAGAAARDRGWL</sequence>
<dbReference type="Gene3D" id="1.10.10.10">
    <property type="entry name" value="Winged helix-like DNA-binding domain superfamily/Winged helix DNA-binding domain"/>
    <property type="match status" value="2"/>
</dbReference>